<evidence type="ECO:0000256" key="1">
    <source>
        <dbReference type="SAM" id="SignalP"/>
    </source>
</evidence>
<proteinExistence type="predicted"/>
<dbReference type="RefSeq" id="WP_173299662.1">
    <property type="nucleotide sequence ID" value="NZ_JABRWQ010000001.1"/>
</dbReference>
<dbReference type="Pfam" id="PF14092">
    <property type="entry name" value="DUF4270"/>
    <property type="match status" value="1"/>
</dbReference>
<dbReference type="EMBL" id="JABRWQ010000001">
    <property type="protein sequence ID" value="NRD22005.1"/>
    <property type="molecule type" value="Genomic_DNA"/>
</dbReference>
<comment type="caution">
    <text evidence="2">The sequence shown here is derived from an EMBL/GenBank/DDBJ whole genome shotgun (WGS) entry which is preliminary data.</text>
</comment>
<evidence type="ECO:0000313" key="2">
    <source>
        <dbReference type="EMBL" id="NRD22005.1"/>
    </source>
</evidence>
<dbReference type="PROSITE" id="PS51257">
    <property type="entry name" value="PROKAR_LIPOPROTEIN"/>
    <property type="match status" value="1"/>
</dbReference>
<protein>
    <submittedName>
        <fullName evidence="2">DUF4270 domain-containing protein</fullName>
    </submittedName>
</protein>
<sequence length="560" mass="62967">MKKNKFTLQILVFGLLVTSFMACDNDFSALESDVINSNNANSFIIDSETSNIITYTKPLGPVQSNEFGANLSTLGVYDDIYGRTTASFVTQLSPTTFDPVFEDITVIDSVVVTIPFFSTISDYDEDGNIIYDVDSILPNIEDYKDIKLRIFQNNYFIRDFDPNGDFNESQAYFSNKTASTSEPITNLEGEELSFVDYDDETGLIMSPASNIISINSNGYQLKDVNNLDDDGNKTLIETKTPGIRVMLDPTFWQNKIIDKEGDPVLSSQNNFAEYFRGLYFKAEPNDNDEGSFLILNTGSTNANITIYYKETDEAGVEDTSTYVLNFGSNKINFLDNDFTFPIPQSNSETGDEKIYLKGGEGFVAGIKLFDGIDEESGMTKFEKFRNDYVNLLNGEFESSKRLVNEANLVFHVDQVTNPINEPNRLYLYDIDNNQPLVDYYLDGVNNVLPSFSILNHLGPLERVDEDDPTSAGVKYKFRITEHINNLLLRDSTNVELGLAVSLNVNLEETVAQRKVQTNPDINFKTPTSSTISPRGIILYGNNTNDNSKKVYLEIYYTEPN</sequence>
<accession>A0ABX2E109</accession>
<dbReference type="Proteomes" id="UP000805085">
    <property type="component" value="Unassembled WGS sequence"/>
</dbReference>
<feature type="chain" id="PRO_5046679031" evidence="1">
    <location>
        <begin position="23"/>
        <end position="560"/>
    </location>
</feature>
<feature type="signal peptide" evidence="1">
    <location>
        <begin position="1"/>
        <end position="22"/>
    </location>
</feature>
<organism evidence="2 3">
    <name type="scientific">Winogradskyella litoriviva</name>
    <dbReference type="NCBI Taxonomy" id="1220182"/>
    <lineage>
        <taxon>Bacteria</taxon>
        <taxon>Pseudomonadati</taxon>
        <taxon>Bacteroidota</taxon>
        <taxon>Flavobacteriia</taxon>
        <taxon>Flavobacteriales</taxon>
        <taxon>Flavobacteriaceae</taxon>
        <taxon>Winogradskyella</taxon>
    </lineage>
</organism>
<keyword evidence="1" id="KW-0732">Signal</keyword>
<reference evidence="2 3" key="1">
    <citation type="journal article" date="2015" name="Int. J. Syst. Evol. Microbiol.">
        <title>Winogradskyella litoriviva sp. nov., isolated from coastal seawater.</title>
        <authorList>
            <person name="Nedashkovskaya O.I."/>
            <person name="Kukhlevskiy A.D."/>
            <person name="Zhukova N.V."/>
            <person name="Kim S.J."/>
            <person name="Rhee S.K."/>
            <person name="Mikhailov V.V."/>
        </authorList>
    </citation>
    <scope>NUCLEOTIDE SEQUENCE [LARGE SCALE GENOMIC DNA]</scope>
    <source>
        <strain evidence="2 3">KMM6491</strain>
    </source>
</reference>
<keyword evidence="3" id="KW-1185">Reference proteome</keyword>
<dbReference type="InterPro" id="IPR025366">
    <property type="entry name" value="DUF4270"/>
</dbReference>
<name>A0ABX2E109_9FLAO</name>
<evidence type="ECO:0000313" key="3">
    <source>
        <dbReference type="Proteomes" id="UP000805085"/>
    </source>
</evidence>
<gene>
    <name evidence="2" type="ORF">HNV10_02045</name>
</gene>